<keyword evidence="1 5" id="KW-0808">Transferase</keyword>
<name>A0A1S1RD58_9ACTN</name>
<comment type="pathway">
    <text evidence="5">Cofactor biosynthesis; coenzyme F420 biosynthesis.</text>
</comment>
<reference evidence="7" key="1">
    <citation type="submission" date="2016-07" db="EMBL/GenBank/DDBJ databases">
        <title>Sequence Frankia sp. strain CcI1.17.</title>
        <authorList>
            <person name="Ghodhbane-Gtari F."/>
            <person name="Swanson E."/>
            <person name="Gueddou A."/>
            <person name="Morris K."/>
            <person name="Hezbri K."/>
            <person name="Ktari A."/>
            <person name="Nouioui I."/>
            <person name="Abebe-Akele F."/>
            <person name="Simpson S."/>
            <person name="Thomas K."/>
            <person name="Gtari M."/>
            <person name="Tisa L.S."/>
            <person name="Hurst S."/>
        </authorList>
    </citation>
    <scope>NUCLEOTIDE SEQUENCE [LARGE SCALE GENOMIC DNA]</scope>
    <source>
        <strain evidence="7">Cc1.17</strain>
    </source>
</reference>
<dbReference type="NCBIfam" id="TIGR03552">
    <property type="entry name" value="F420_cofC"/>
    <property type="match status" value="1"/>
</dbReference>
<keyword evidence="3 5" id="KW-0547">Nucleotide-binding</keyword>
<dbReference type="Proteomes" id="UP000179627">
    <property type="component" value="Unassembled WGS sequence"/>
</dbReference>
<organism evidence="6 7">
    <name type="scientific">Parafrankia colletiae</name>
    <dbReference type="NCBI Taxonomy" id="573497"/>
    <lineage>
        <taxon>Bacteria</taxon>
        <taxon>Bacillati</taxon>
        <taxon>Actinomycetota</taxon>
        <taxon>Actinomycetes</taxon>
        <taxon>Frankiales</taxon>
        <taxon>Frankiaceae</taxon>
        <taxon>Parafrankia</taxon>
    </lineage>
</organism>
<dbReference type="GO" id="GO:0043814">
    <property type="term" value="F:phospholactate guanylyltransferase activity"/>
    <property type="evidence" value="ECO:0007669"/>
    <property type="project" value="InterPro"/>
</dbReference>
<comment type="function">
    <text evidence="5">Guanylyltransferase that catalyzes the activation of phosphoenolpyruvate (PEP) as enolpyruvoyl-2-diphospho-5'-guanosine, via the condensation of PEP with GTP. It is involved in the biosynthesis of coenzyme F420, a hydride carrier cofactor.</text>
</comment>
<dbReference type="PANTHER" id="PTHR40392">
    <property type="entry name" value="2-PHOSPHO-L-LACTATE GUANYLYLTRANSFERASE"/>
    <property type="match status" value="1"/>
</dbReference>
<keyword evidence="4 5" id="KW-0342">GTP-binding</keyword>
<dbReference type="GO" id="GO:0005525">
    <property type="term" value="F:GTP binding"/>
    <property type="evidence" value="ECO:0007669"/>
    <property type="project" value="UniProtKB-KW"/>
</dbReference>
<dbReference type="InterPro" id="IPR002835">
    <property type="entry name" value="CofC"/>
</dbReference>
<comment type="similarity">
    <text evidence="5">Belongs to the CofC family.</text>
</comment>
<feature type="binding site" evidence="5">
    <location>
        <position position="152"/>
    </location>
    <ligand>
        <name>phosphoenolpyruvate</name>
        <dbReference type="ChEBI" id="CHEBI:58702"/>
    </ligand>
</feature>
<feature type="binding site" evidence="5">
    <location>
        <position position="171"/>
    </location>
    <ligand>
        <name>phosphoenolpyruvate</name>
        <dbReference type="ChEBI" id="CHEBI:58702"/>
    </ligand>
</feature>
<proteinExistence type="inferred from homology"/>
<dbReference type="EC" id="2.7.7.105" evidence="5"/>
<dbReference type="Gene3D" id="3.90.550.10">
    <property type="entry name" value="Spore Coat Polysaccharide Biosynthesis Protein SpsA, Chain A"/>
    <property type="match status" value="1"/>
</dbReference>
<comment type="catalytic activity">
    <reaction evidence="5">
        <text>phosphoenolpyruvate + GTP + H(+) = enolpyruvoyl-2-diphospho-5'-guanosine + diphosphate</text>
        <dbReference type="Rhea" id="RHEA:30519"/>
        <dbReference type="ChEBI" id="CHEBI:15378"/>
        <dbReference type="ChEBI" id="CHEBI:33019"/>
        <dbReference type="ChEBI" id="CHEBI:37565"/>
        <dbReference type="ChEBI" id="CHEBI:58702"/>
        <dbReference type="ChEBI" id="CHEBI:143701"/>
        <dbReference type="EC" id="2.7.7.105"/>
    </reaction>
</comment>
<dbReference type="AlphaFoldDB" id="A0A1S1RD58"/>
<dbReference type="RefSeq" id="WP_071082501.1">
    <property type="nucleotide sequence ID" value="NZ_MBLM01000025.1"/>
</dbReference>
<dbReference type="InterPro" id="IPR029044">
    <property type="entry name" value="Nucleotide-diphossugar_trans"/>
</dbReference>
<evidence type="ECO:0000256" key="1">
    <source>
        <dbReference type="ARBA" id="ARBA00022679"/>
    </source>
</evidence>
<accession>A0A1S1RD58</accession>
<evidence type="ECO:0000256" key="4">
    <source>
        <dbReference type="ARBA" id="ARBA00023134"/>
    </source>
</evidence>
<dbReference type="GO" id="GO:0052645">
    <property type="term" value="P:F420-0 metabolic process"/>
    <property type="evidence" value="ECO:0007669"/>
    <property type="project" value="UniProtKB-UniRule"/>
</dbReference>
<dbReference type="SUPFAM" id="SSF53448">
    <property type="entry name" value="Nucleotide-diphospho-sugar transferases"/>
    <property type="match status" value="1"/>
</dbReference>
<feature type="binding site" evidence="5">
    <location>
        <position position="168"/>
    </location>
    <ligand>
        <name>phosphoenolpyruvate</name>
        <dbReference type="ChEBI" id="CHEBI:58702"/>
    </ligand>
</feature>
<sequence length="230" mass="23040">MQPAESTPPWVALVPLKPLGAAKSRLDHPARRSLALAMALDTAAAVLDAGSDAVGALIVVTDDRAARDALTGLARARGLAERLLVTADEPRGGLNPAFAHAAALARVLYPGWGTAALSADLPALRPQQVRRALAAAPVAGHGVLADAAGTGTVLLSAAAGTDLHPRFGPGSFAAHRDSGAVDLTLLLTDQVPGLRRDVDTVADLAVARALGLGPATSSVLAAAPSPRSAA</sequence>
<dbReference type="HAMAP" id="MF_02114">
    <property type="entry name" value="CofC"/>
    <property type="match status" value="1"/>
</dbReference>
<keyword evidence="7" id="KW-1185">Reference proteome</keyword>
<dbReference type="OrthoDB" id="9151145at2"/>
<dbReference type="UniPathway" id="UPA00071"/>
<gene>
    <name evidence="5" type="primary">fbiD</name>
    <name evidence="6" type="ORF">CC117_10085</name>
</gene>
<evidence type="ECO:0000313" key="6">
    <source>
        <dbReference type="EMBL" id="OHV44017.1"/>
    </source>
</evidence>
<evidence type="ECO:0000256" key="2">
    <source>
        <dbReference type="ARBA" id="ARBA00022695"/>
    </source>
</evidence>
<dbReference type="EMBL" id="MBLM01000025">
    <property type="protein sequence ID" value="OHV44017.1"/>
    <property type="molecule type" value="Genomic_DNA"/>
</dbReference>
<evidence type="ECO:0000313" key="7">
    <source>
        <dbReference type="Proteomes" id="UP000179627"/>
    </source>
</evidence>
<keyword evidence="2 5" id="KW-0548">Nucleotidyltransferase</keyword>
<comment type="caution">
    <text evidence="6">The sequence shown here is derived from an EMBL/GenBank/DDBJ whole genome shotgun (WGS) entry which is preliminary data.</text>
</comment>
<evidence type="ECO:0000256" key="5">
    <source>
        <dbReference type="HAMAP-Rule" id="MF_02114"/>
    </source>
</evidence>
<dbReference type="PANTHER" id="PTHR40392:SF1">
    <property type="entry name" value="2-PHOSPHO-L-LACTATE GUANYLYLTRANSFERASE"/>
    <property type="match status" value="1"/>
</dbReference>
<evidence type="ECO:0000256" key="3">
    <source>
        <dbReference type="ARBA" id="ARBA00022741"/>
    </source>
</evidence>
<protein>
    <recommendedName>
        <fullName evidence="5">Phosphoenolpyruvate guanylyltransferase</fullName>
        <shortName evidence="5">PEP guanylyltransferase</shortName>
        <ecNumber evidence="5">2.7.7.105</ecNumber>
    </recommendedName>
</protein>